<sequence>MVSSRTTAEVCQLYTSAQSFNQSNS</sequence>
<reference evidence="1" key="2">
    <citation type="journal article" date="2015" name="Fish Shellfish Immunol.">
        <title>Early steps in the European eel (Anguilla anguilla)-Vibrio vulnificus interaction in the gills: Role of the RtxA13 toxin.</title>
        <authorList>
            <person name="Callol A."/>
            <person name="Pajuelo D."/>
            <person name="Ebbesson L."/>
            <person name="Teles M."/>
            <person name="MacKenzie S."/>
            <person name="Amaro C."/>
        </authorList>
    </citation>
    <scope>NUCLEOTIDE SEQUENCE</scope>
</reference>
<protein>
    <submittedName>
        <fullName evidence="1">Uncharacterized protein</fullName>
    </submittedName>
</protein>
<dbReference type="EMBL" id="GBXM01002993">
    <property type="protein sequence ID" value="JAI05585.1"/>
    <property type="molecule type" value="Transcribed_RNA"/>
</dbReference>
<reference evidence="1" key="1">
    <citation type="submission" date="2014-11" db="EMBL/GenBank/DDBJ databases">
        <authorList>
            <person name="Amaro Gonzalez C."/>
        </authorList>
    </citation>
    <scope>NUCLEOTIDE SEQUENCE</scope>
</reference>
<accession>A0A0E9XSG0</accession>
<organism evidence="1">
    <name type="scientific">Anguilla anguilla</name>
    <name type="common">European freshwater eel</name>
    <name type="synonym">Muraena anguilla</name>
    <dbReference type="NCBI Taxonomy" id="7936"/>
    <lineage>
        <taxon>Eukaryota</taxon>
        <taxon>Metazoa</taxon>
        <taxon>Chordata</taxon>
        <taxon>Craniata</taxon>
        <taxon>Vertebrata</taxon>
        <taxon>Euteleostomi</taxon>
        <taxon>Actinopterygii</taxon>
        <taxon>Neopterygii</taxon>
        <taxon>Teleostei</taxon>
        <taxon>Anguilliformes</taxon>
        <taxon>Anguillidae</taxon>
        <taxon>Anguilla</taxon>
    </lineage>
</organism>
<name>A0A0E9XSG0_ANGAN</name>
<evidence type="ECO:0000313" key="1">
    <source>
        <dbReference type="EMBL" id="JAI05585.1"/>
    </source>
</evidence>
<dbReference type="AlphaFoldDB" id="A0A0E9XSG0"/>
<proteinExistence type="predicted"/>